<organism evidence="5 6">
    <name type="scientific">Rufibacter glacialis</name>
    <dbReference type="NCBI Taxonomy" id="1259555"/>
    <lineage>
        <taxon>Bacteria</taxon>
        <taxon>Pseudomonadati</taxon>
        <taxon>Bacteroidota</taxon>
        <taxon>Cytophagia</taxon>
        <taxon>Cytophagales</taxon>
        <taxon>Hymenobacteraceae</taxon>
        <taxon>Rufibacter</taxon>
    </lineage>
</organism>
<feature type="domain" description="Carboxyltransferase" evidence="4">
    <location>
        <begin position="8"/>
        <end position="217"/>
    </location>
</feature>
<evidence type="ECO:0000313" key="6">
    <source>
        <dbReference type="Proteomes" id="UP001570846"/>
    </source>
</evidence>
<evidence type="ECO:0000256" key="1">
    <source>
        <dbReference type="ARBA" id="ARBA00022741"/>
    </source>
</evidence>
<dbReference type="Gene3D" id="2.40.100.10">
    <property type="entry name" value="Cyclophilin-like"/>
    <property type="match status" value="1"/>
</dbReference>
<evidence type="ECO:0000256" key="3">
    <source>
        <dbReference type="ARBA" id="ARBA00022840"/>
    </source>
</evidence>
<dbReference type="RefSeq" id="WP_225840794.1">
    <property type="nucleotide sequence ID" value="NZ_BMMG01000004.1"/>
</dbReference>
<dbReference type="SUPFAM" id="SSF160467">
    <property type="entry name" value="PH0987 N-terminal domain-like"/>
    <property type="match status" value="1"/>
</dbReference>
<name>A0ABV4RCN6_9BACT</name>
<dbReference type="Pfam" id="PF02682">
    <property type="entry name" value="CT_C_D"/>
    <property type="match status" value="1"/>
</dbReference>
<dbReference type="InterPro" id="IPR003833">
    <property type="entry name" value="CT_C_D"/>
</dbReference>
<dbReference type="GO" id="GO:0017168">
    <property type="term" value="F:5-oxoprolinase (ATP-hydrolyzing) activity"/>
    <property type="evidence" value="ECO:0007669"/>
    <property type="project" value="UniProtKB-EC"/>
</dbReference>
<keyword evidence="6" id="KW-1185">Reference proteome</keyword>
<dbReference type="NCBIfam" id="TIGR00370">
    <property type="entry name" value="5-oxoprolinase subunit PxpB"/>
    <property type="match status" value="1"/>
</dbReference>
<dbReference type="Gene3D" id="3.30.1360.40">
    <property type="match status" value="1"/>
</dbReference>
<dbReference type="EC" id="3.5.2.9" evidence="5"/>
<comment type="caution">
    <text evidence="5">The sequence shown here is derived from an EMBL/GenBank/DDBJ whole genome shotgun (WGS) entry which is preliminary data.</text>
</comment>
<gene>
    <name evidence="5" type="primary">pxpB</name>
    <name evidence="5" type="ORF">ACD591_06180</name>
</gene>
<dbReference type="SUPFAM" id="SSF50891">
    <property type="entry name" value="Cyclophilin-like"/>
    <property type="match status" value="1"/>
</dbReference>
<dbReference type="InterPro" id="IPR029000">
    <property type="entry name" value="Cyclophilin-like_dom_sf"/>
</dbReference>
<proteinExistence type="predicted"/>
<evidence type="ECO:0000259" key="4">
    <source>
        <dbReference type="SMART" id="SM00796"/>
    </source>
</evidence>
<dbReference type="PANTHER" id="PTHR34698">
    <property type="entry name" value="5-OXOPROLINASE SUBUNIT B"/>
    <property type="match status" value="1"/>
</dbReference>
<dbReference type="SMART" id="SM00796">
    <property type="entry name" value="AHS1"/>
    <property type="match status" value="1"/>
</dbReference>
<keyword evidence="3" id="KW-0067">ATP-binding</keyword>
<accession>A0ABV4RCN6</accession>
<dbReference type="Proteomes" id="UP001570846">
    <property type="component" value="Unassembled WGS sequence"/>
</dbReference>
<dbReference type="EMBL" id="JBGOGF010000003">
    <property type="protein sequence ID" value="MFA1770871.1"/>
    <property type="molecule type" value="Genomic_DNA"/>
</dbReference>
<reference evidence="5 6" key="1">
    <citation type="submission" date="2024-08" db="EMBL/GenBank/DDBJ databases">
        <authorList>
            <person name="Wei W."/>
        </authorList>
    </citation>
    <scope>NUCLEOTIDE SEQUENCE [LARGE SCALE GENOMIC DNA]</scope>
    <source>
        <strain evidence="5 6">XU2</strain>
    </source>
</reference>
<dbReference type="PANTHER" id="PTHR34698:SF2">
    <property type="entry name" value="5-OXOPROLINASE SUBUNIT B"/>
    <property type="match status" value="1"/>
</dbReference>
<evidence type="ECO:0000313" key="5">
    <source>
        <dbReference type="EMBL" id="MFA1770871.1"/>
    </source>
</evidence>
<sequence>MPLPMSSVKLYPLGETAVVLQLGEEMAVETHQYVKAVARFLDQNPFPGLVEYVPAFTTVTVYYDPWLLSNRGQQDPYAVVEGHLTHLLAQLETGLEAEKPPVKKIPVVYGGEFGPDLEEVAQQAGLSPEEVITRHTRPEYLVYLIGFAPGFPYLGGLDPSLATPRKQVPRSVVPAGSVGIAGTQTGVYPLETPGGWQIIGRTPLVLFDPERELPSLLQMGDLVRFVPVSEKEYLKRKKQAHGF</sequence>
<keyword evidence="2 5" id="KW-0378">Hydrolase</keyword>
<keyword evidence="1" id="KW-0547">Nucleotide-binding</keyword>
<dbReference type="InterPro" id="IPR010016">
    <property type="entry name" value="PxpB"/>
</dbReference>
<protein>
    <submittedName>
        <fullName evidence="5">5-oxoprolinase subunit PxpB</fullName>
        <ecNumber evidence="5">3.5.2.9</ecNumber>
    </submittedName>
</protein>
<evidence type="ECO:0000256" key="2">
    <source>
        <dbReference type="ARBA" id="ARBA00022801"/>
    </source>
</evidence>